<evidence type="ECO:0000313" key="2">
    <source>
        <dbReference type="Proteomes" id="UP000762676"/>
    </source>
</evidence>
<dbReference type="AlphaFoldDB" id="A0AAV4JS35"/>
<dbReference type="EMBL" id="BMAT01010370">
    <property type="protein sequence ID" value="GFS25593.1"/>
    <property type="molecule type" value="Genomic_DNA"/>
</dbReference>
<dbReference type="Proteomes" id="UP000762676">
    <property type="component" value="Unassembled WGS sequence"/>
</dbReference>
<proteinExistence type="predicted"/>
<comment type="caution">
    <text evidence="1">The sequence shown here is derived from an EMBL/GenBank/DDBJ whole genome shotgun (WGS) entry which is preliminary data.</text>
</comment>
<reference evidence="1 2" key="1">
    <citation type="journal article" date="2021" name="Elife">
        <title>Chloroplast acquisition without the gene transfer in kleptoplastic sea slugs, Plakobranchus ocellatus.</title>
        <authorList>
            <person name="Maeda T."/>
            <person name="Takahashi S."/>
            <person name="Yoshida T."/>
            <person name="Shimamura S."/>
            <person name="Takaki Y."/>
            <person name="Nagai Y."/>
            <person name="Toyoda A."/>
            <person name="Suzuki Y."/>
            <person name="Arimoto A."/>
            <person name="Ishii H."/>
            <person name="Satoh N."/>
            <person name="Nishiyama T."/>
            <person name="Hasebe M."/>
            <person name="Maruyama T."/>
            <person name="Minagawa J."/>
            <person name="Obokata J."/>
            <person name="Shigenobu S."/>
        </authorList>
    </citation>
    <scope>NUCLEOTIDE SEQUENCE [LARGE SCALE GENOMIC DNA]</scope>
</reference>
<evidence type="ECO:0000313" key="1">
    <source>
        <dbReference type="EMBL" id="GFS25593.1"/>
    </source>
</evidence>
<keyword evidence="2" id="KW-1185">Reference proteome</keyword>
<gene>
    <name evidence="1" type="ORF">ElyMa_005188200</name>
</gene>
<accession>A0AAV4JS35</accession>
<name>A0AAV4JS35_9GAST</name>
<protein>
    <submittedName>
        <fullName evidence="1">Uncharacterized protein</fullName>
    </submittedName>
</protein>
<sequence length="86" mass="9582">MLGSRASVTSRGLIEWGPQRPASVPRTVNAMRVTTGVVACGQRRPHKLKSCCGIYIWMYVIDAVETHSIGPTERVGEEETDMYKQM</sequence>
<organism evidence="1 2">
    <name type="scientific">Elysia marginata</name>
    <dbReference type="NCBI Taxonomy" id="1093978"/>
    <lineage>
        <taxon>Eukaryota</taxon>
        <taxon>Metazoa</taxon>
        <taxon>Spiralia</taxon>
        <taxon>Lophotrochozoa</taxon>
        <taxon>Mollusca</taxon>
        <taxon>Gastropoda</taxon>
        <taxon>Heterobranchia</taxon>
        <taxon>Euthyneura</taxon>
        <taxon>Panpulmonata</taxon>
        <taxon>Sacoglossa</taxon>
        <taxon>Placobranchoidea</taxon>
        <taxon>Plakobranchidae</taxon>
        <taxon>Elysia</taxon>
    </lineage>
</organism>